<accession>A0ABT0QAN0</accession>
<feature type="chain" id="PRO_5046625834" evidence="1">
    <location>
        <begin position="23"/>
        <end position="109"/>
    </location>
</feature>
<dbReference type="EMBL" id="JAMFLZ010000001">
    <property type="protein sequence ID" value="MCL6294037.1"/>
    <property type="molecule type" value="Genomic_DNA"/>
</dbReference>
<feature type="signal peptide" evidence="1">
    <location>
        <begin position="1"/>
        <end position="22"/>
    </location>
</feature>
<dbReference type="RefSeq" id="WP_099564612.1">
    <property type="nucleotide sequence ID" value="NZ_JAMFLZ010000001.1"/>
</dbReference>
<dbReference type="Proteomes" id="UP001165381">
    <property type="component" value="Unassembled WGS sequence"/>
</dbReference>
<comment type="caution">
    <text evidence="2">The sequence shown here is derived from an EMBL/GenBank/DDBJ whole genome shotgun (WGS) entry which is preliminary data.</text>
</comment>
<keyword evidence="1" id="KW-0732">Signal</keyword>
<reference evidence="2" key="1">
    <citation type="submission" date="2022-05" db="EMBL/GenBank/DDBJ databases">
        <authorList>
            <person name="Park J.-S."/>
        </authorList>
    </citation>
    <scope>NUCLEOTIDE SEQUENCE</scope>
    <source>
        <strain evidence="2">2012CJ34-3</strain>
    </source>
</reference>
<keyword evidence="3" id="KW-1185">Reference proteome</keyword>
<protein>
    <submittedName>
        <fullName evidence="2">Uncharacterized protein</fullName>
    </submittedName>
</protein>
<name>A0ABT0QAN0_9FLAO</name>
<gene>
    <name evidence="2" type="ORF">M3P09_03470</name>
</gene>
<evidence type="ECO:0000313" key="2">
    <source>
        <dbReference type="EMBL" id="MCL6294037.1"/>
    </source>
</evidence>
<evidence type="ECO:0000313" key="3">
    <source>
        <dbReference type="Proteomes" id="UP001165381"/>
    </source>
</evidence>
<organism evidence="2 3">
    <name type="scientific">Jejuia spongiicola</name>
    <dbReference type="NCBI Taxonomy" id="2942207"/>
    <lineage>
        <taxon>Bacteria</taxon>
        <taxon>Pseudomonadati</taxon>
        <taxon>Bacteroidota</taxon>
        <taxon>Flavobacteriia</taxon>
        <taxon>Flavobacteriales</taxon>
        <taxon>Flavobacteriaceae</taxon>
        <taxon>Jejuia</taxon>
    </lineage>
</organism>
<proteinExistence type="predicted"/>
<sequence length="109" mass="12019">MRNYLLVLVSIFTLSFTTATNAQDEIATNATFNGFDGETYSFTTIANGNEDAKTIEFSDISAEILEQFDLKSDTFNGEIFSITYAVTAKTKAGDGAEVYVLKTIRRVAY</sequence>
<evidence type="ECO:0000256" key="1">
    <source>
        <dbReference type="SAM" id="SignalP"/>
    </source>
</evidence>